<accession>A0ABN0PYU4</accession>
<dbReference type="EMBL" id="AYHO01000002">
    <property type="protein sequence ID" value="ESJ95643.1"/>
    <property type="molecule type" value="Genomic_DNA"/>
</dbReference>
<reference evidence="1 2" key="1">
    <citation type="submission" date="2013-10" db="EMBL/GenBank/DDBJ databases">
        <title>The Genome Sequence of Acinetobacter lwoffii NIPH 512.</title>
        <authorList>
            <consortium name="The Broad Institute Genomics Platform"/>
            <consortium name="The Broad Institute Genome Sequencing Center for Infectious Disease"/>
            <person name="Cerqueira G."/>
            <person name="Feldgarden M."/>
            <person name="Courvalin P."/>
            <person name="Grillot-Courvalin C."/>
            <person name="Clermont D."/>
            <person name="Rocha E."/>
            <person name="Yoon E.-J."/>
            <person name="Nemec A."/>
            <person name="Young S.K."/>
            <person name="Zeng Q."/>
            <person name="Gargeya S."/>
            <person name="Fitzgerald M."/>
            <person name="Abouelleil A."/>
            <person name="Alvarado L."/>
            <person name="Berlin A.M."/>
            <person name="Chapman S.B."/>
            <person name="Gainer-Dewar J."/>
            <person name="Goldberg J."/>
            <person name="Gnerre S."/>
            <person name="Griggs A."/>
            <person name="Gujja S."/>
            <person name="Hansen M."/>
            <person name="Howarth C."/>
            <person name="Imamovic A."/>
            <person name="Ireland A."/>
            <person name="Larimer J."/>
            <person name="McCowan C."/>
            <person name="Murphy C."/>
            <person name="Pearson M."/>
            <person name="Poon T.W."/>
            <person name="Priest M."/>
            <person name="Roberts A."/>
            <person name="Saif S."/>
            <person name="Shea T."/>
            <person name="Sykes S."/>
            <person name="Wortman J."/>
            <person name="Nusbaum C."/>
            <person name="Birren B."/>
        </authorList>
    </citation>
    <scope>NUCLEOTIDE SEQUENCE [LARGE SCALE GENOMIC DNA]</scope>
    <source>
        <strain evidence="1 2">NIPH 512</strain>
    </source>
</reference>
<dbReference type="RefSeq" id="WP_004646460.1">
    <property type="nucleotide sequence ID" value="NZ_KI530561.1"/>
</dbReference>
<gene>
    <name evidence="1" type="ORF">P800_00457</name>
</gene>
<evidence type="ECO:0008006" key="3">
    <source>
        <dbReference type="Google" id="ProtNLM"/>
    </source>
</evidence>
<protein>
    <recommendedName>
        <fullName evidence="3">DUF4124 domain-containing protein</fullName>
    </recommendedName>
</protein>
<evidence type="ECO:0000313" key="1">
    <source>
        <dbReference type="EMBL" id="ESJ95643.1"/>
    </source>
</evidence>
<dbReference type="Proteomes" id="UP000018465">
    <property type="component" value="Unassembled WGS sequence"/>
</dbReference>
<proteinExistence type="predicted"/>
<keyword evidence="2" id="KW-1185">Reference proteome</keyword>
<comment type="caution">
    <text evidence="1">The sequence shown here is derived from an EMBL/GenBank/DDBJ whole genome shotgun (WGS) entry which is preliminary data.</text>
</comment>
<organism evidence="1 2">
    <name type="scientific">Acinetobacter lwoffii NCTC 5866 = CIP 64.10 = NIPH 512</name>
    <dbReference type="NCBI Taxonomy" id="981327"/>
    <lineage>
        <taxon>Bacteria</taxon>
        <taxon>Pseudomonadati</taxon>
        <taxon>Pseudomonadota</taxon>
        <taxon>Gammaproteobacteria</taxon>
        <taxon>Moraxellales</taxon>
        <taxon>Moraxellaceae</taxon>
        <taxon>Acinetobacter</taxon>
    </lineage>
</organism>
<evidence type="ECO:0000313" key="2">
    <source>
        <dbReference type="Proteomes" id="UP000018465"/>
    </source>
</evidence>
<sequence>MNYFIGIILGLLVQNSFASQVYTCTVNGKTVYQGKPCAGKESHNQVQQAQAKIKGQQATAEKEKAEWAARKEPRVGMTKAEAEKSTWGYPDKINTTTTTNNVFEQWIYRTPYSGSKYLHFTNGKITSVSN</sequence>
<name>A0ABN0PYU4_ACILW</name>